<dbReference type="InterPro" id="IPR051522">
    <property type="entry name" value="ISC_assembly_LYR"/>
</dbReference>
<dbReference type="PANTHER" id="PTHR13166:SF7">
    <property type="entry name" value="LYR MOTIF-CONTAINING PROTEIN 4"/>
    <property type="match status" value="1"/>
</dbReference>
<reference evidence="3" key="1">
    <citation type="submission" date="2021-06" db="EMBL/GenBank/DDBJ databases">
        <authorList>
            <person name="Kallberg Y."/>
            <person name="Tangrot J."/>
            <person name="Rosling A."/>
        </authorList>
    </citation>
    <scope>NUCLEOTIDE SEQUENCE</scope>
    <source>
        <strain evidence="3">CL551</strain>
    </source>
</reference>
<dbReference type="GO" id="GO:0005739">
    <property type="term" value="C:mitochondrion"/>
    <property type="evidence" value="ECO:0007669"/>
    <property type="project" value="TreeGrafter"/>
</dbReference>
<dbReference type="OrthoDB" id="275715at2759"/>
<organism evidence="3 4">
    <name type="scientific">Acaulospora morrowiae</name>
    <dbReference type="NCBI Taxonomy" id="94023"/>
    <lineage>
        <taxon>Eukaryota</taxon>
        <taxon>Fungi</taxon>
        <taxon>Fungi incertae sedis</taxon>
        <taxon>Mucoromycota</taxon>
        <taxon>Glomeromycotina</taxon>
        <taxon>Glomeromycetes</taxon>
        <taxon>Diversisporales</taxon>
        <taxon>Acaulosporaceae</taxon>
        <taxon>Acaulospora</taxon>
    </lineage>
</organism>
<evidence type="ECO:0000259" key="2">
    <source>
        <dbReference type="Pfam" id="PF05347"/>
    </source>
</evidence>
<evidence type="ECO:0000313" key="4">
    <source>
        <dbReference type="Proteomes" id="UP000789342"/>
    </source>
</evidence>
<name>A0A9N9DFD6_9GLOM</name>
<comment type="similarity">
    <text evidence="1">Belongs to the complex I LYR family.</text>
</comment>
<protein>
    <submittedName>
        <fullName evidence="3">155_t:CDS:1</fullName>
    </submittedName>
</protein>
<comment type="caution">
    <text evidence="3">The sequence shown here is derived from an EMBL/GenBank/DDBJ whole genome shotgun (WGS) entry which is preliminary data.</text>
</comment>
<dbReference type="GO" id="GO:0016226">
    <property type="term" value="P:iron-sulfur cluster assembly"/>
    <property type="evidence" value="ECO:0007669"/>
    <property type="project" value="InterPro"/>
</dbReference>
<dbReference type="EMBL" id="CAJVPV010008661">
    <property type="protein sequence ID" value="CAG8633442.1"/>
    <property type="molecule type" value="Genomic_DNA"/>
</dbReference>
<keyword evidence="4" id="KW-1185">Reference proteome</keyword>
<dbReference type="InterPro" id="IPR008011">
    <property type="entry name" value="Complex1_LYR_dom"/>
</dbReference>
<dbReference type="CDD" id="cd20264">
    <property type="entry name" value="Complex1_LYR_LYRM4"/>
    <property type="match status" value="1"/>
</dbReference>
<proteinExistence type="inferred from homology"/>
<dbReference type="AlphaFoldDB" id="A0A9N9DFD6"/>
<dbReference type="GO" id="GO:1990221">
    <property type="term" value="C:L-cysteine desulfurase complex"/>
    <property type="evidence" value="ECO:0007669"/>
    <property type="project" value="TreeGrafter"/>
</dbReference>
<dbReference type="Pfam" id="PF05347">
    <property type="entry name" value="Complex1_LYR"/>
    <property type="match status" value="1"/>
</dbReference>
<dbReference type="Proteomes" id="UP000789342">
    <property type="component" value="Unassembled WGS sequence"/>
</dbReference>
<dbReference type="InterPro" id="IPR045297">
    <property type="entry name" value="Complex1_LYR_LYRM4"/>
</dbReference>
<sequence>MSVTPSRTQVLQIYRSLLKASKNFSNYNFRDYAYRKTRDSFHQHKNETRPDKITELVKKAEHELNVVKRQGYLNSLYAVDRLIVEDLEGKEATRVRGEN</sequence>
<evidence type="ECO:0000256" key="1">
    <source>
        <dbReference type="ARBA" id="ARBA00009508"/>
    </source>
</evidence>
<evidence type="ECO:0000313" key="3">
    <source>
        <dbReference type="EMBL" id="CAG8633442.1"/>
    </source>
</evidence>
<accession>A0A9N9DFD6</accession>
<feature type="domain" description="Complex 1 LYR protein" evidence="2">
    <location>
        <begin position="9"/>
        <end position="65"/>
    </location>
</feature>
<dbReference type="PANTHER" id="PTHR13166">
    <property type="entry name" value="PROTEIN C6ORF149"/>
    <property type="match status" value="1"/>
</dbReference>
<gene>
    <name evidence="3" type="ORF">AMORRO_LOCUS9194</name>
</gene>